<dbReference type="InterPro" id="IPR052559">
    <property type="entry name" value="V-haloperoxidase"/>
</dbReference>
<organism evidence="1 2">
    <name type="scientific">Streptomyces fumanus</name>
    <dbReference type="NCBI Taxonomy" id="67302"/>
    <lineage>
        <taxon>Bacteria</taxon>
        <taxon>Bacillati</taxon>
        <taxon>Actinomycetota</taxon>
        <taxon>Actinomycetes</taxon>
        <taxon>Kitasatosporales</taxon>
        <taxon>Streptomycetaceae</taxon>
        <taxon>Streptomyces</taxon>
    </lineage>
</organism>
<gene>
    <name evidence="1" type="ORF">GCM10018772_20410</name>
</gene>
<reference evidence="1" key="2">
    <citation type="submission" date="2020-09" db="EMBL/GenBank/DDBJ databases">
        <authorList>
            <person name="Sun Q."/>
            <person name="Ohkuma M."/>
        </authorList>
    </citation>
    <scope>NUCLEOTIDE SEQUENCE</scope>
    <source>
        <strain evidence="1">JCM 4477</strain>
    </source>
</reference>
<dbReference type="AlphaFoldDB" id="A0A919AAV5"/>
<dbReference type="Gene3D" id="1.10.606.20">
    <property type="match status" value="1"/>
</dbReference>
<dbReference type="PANTHER" id="PTHR34599:SF1">
    <property type="entry name" value="PHOSPHATIDIC ACID PHOSPHATASE TYPE 2_HALOPEROXIDASE DOMAIN-CONTAINING PROTEIN"/>
    <property type="match status" value="1"/>
</dbReference>
<dbReference type="Proteomes" id="UP000630718">
    <property type="component" value="Unassembled WGS sequence"/>
</dbReference>
<dbReference type="InterPro" id="IPR036938">
    <property type="entry name" value="PAP2/HPO_sf"/>
</dbReference>
<evidence type="ECO:0000313" key="2">
    <source>
        <dbReference type="Proteomes" id="UP000630718"/>
    </source>
</evidence>
<comment type="caution">
    <text evidence="1">The sequence shown here is derived from an EMBL/GenBank/DDBJ whole genome shotgun (WGS) entry which is preliminary data.</text>
</comment>
<name>A0A919AAV5_9ACTN</name>
<dbReference type="PANTHER" id="PTHR34599">
    <property type="entry name" value="PEROXIDASE-RELATED"/>
    <property type="match status" value="1"/>
</dbReference>
<sequence length="391" mass="43132">MGPGPLARAAAMMNAAIYDAESAYQRTWHTLKYEPYLEAPKYSGAPLLEGPQEEERVIGHTARTILVRLFPGQQTLINTRFKERFGHEWTDFDILKPLVAEPVAERMWNARYTDGSGAGGSYSPENKPGAWRPTGNAGCTSDGDAVDPKWGLVTPFALTSATQFRPATPETYGTYEALVASPAYRAQVDEVRRLGSVNSTERTTDQTAAAWFWANDADGTYKPPGQILDMTRIIANQRNLDVYPTARLFALVSLAMADGAIAEWDVKYQTPIDLWRPVSAVQVGLNDPTWQPLGNTPCFPAWASGHATFAGAWEAVLTDVFETGQIPFTASTDDPKSPVKNRTFSSFKQAAEEDANSRLWLGVHYRWDAVDGLQLGRNVGTYVVQHELQPL</sequence>
<keyword evidence="2" id="KW-1185">Reference proteome</keyword>
<protein>
    <recommendedName>
        <fullName evidence="3">Phosphatidic acid phosphatase type 2/haloperoxidase domain-containing protein</fullName>
    </recommendedName>
</protein>
<evidence type="ECO:0008006" key="3">
    <source>
        <dbReference type="Google" id="ProtNLM"/>
    </source>
</evidence>
<proteinExistence type="predicted"/>
<evidence type="ECO:0000313" key="1">
    <source>
        <dbReference type="EMBL" id="GHE96269.1"/>
    </source>
</evidence>
<dbReference type="CDD" id="cd03398">
    <property type="entry name" value="PAP2_haloperoxidase"/>
    <property type="match status" value="1"/>
</dbReference>
<accession>A0A919AAV5</accession>
<dbReference type="EMBL" id="BNBI01000004">
    <property type="protein sequence ID" value="GHE96269.1"/>
    <property type="molecule type" value="Genomic_DNA"/>
</dbReference>
<reference evidence="1" key="1">
    <citation type="journal article" date="2014" name="Int. J. Syst. Evol. Microbiol.">
        <title>Complete genome sequence of Corynebacterium casei LMG S-19264T (=DSM 44701T), isolated from a smear-ripened cheese.</title>
        <authorList>
            <consortium name="US DOE Joint Genome Institute (JGI-PGF)"/>
            <person name="Walter F."/>
            <person name="Albersmeier A."/>
            <person name="Kalinowski J."/>
            <person name="Ruckert C."/>
        </authorList>
    </citation>
    <scope>NUCLEOTIDE SEQUENCE</scope>
    <source>
        <strain evidence="1">JCM 4477</strain>
    </source>
</reference>
<dbReference type="SUPFAM" id="SSF48317">
    <property type="entry name" value="Acid phosphatase/Vanadium-dependent haloperoxidase"/>
    <property type="match status" value="1"/>
</dbReference>